<reference evidence="1 2" key="1">
    <citation type="journal article" date="2018" name="PLoS Genet.">
        <title>Population sequencing reveals clonal diversity and ancestral inbreeding in the grapevine cultivar Chardonnay.</title>
        <authorList>
            <person name="Roach M.J."/>
            <person name="Johnson D.L."/>
            <person name="Bohlmann J."/>
            <person name="van Vuuren H.J."/>
            <person name="Jones S.J."/>
            <person name="Pretorius I.S."/>
            <person name="Schmidt S.A."/>
            <person name="Borneman A.R."/>
        </authorList>
    </citation>
    <scope>NUCLEOTIDE SEQUENCE [LARGE SCALE GENOMIC DNA]</scope>
    <source>
        <strain evidence="2">cv. Chardonnay</strain>
        <tissue evidence="1">Leaf</tissue>
    </source>
</reference>
<dbReference type="Proteomes" id="UP000288805">
    <property type="component" value="Unassembled WGS sequence"/>
</dbReference>
<accession>A0A438JRX0</accession>
<dbReference type="EMBL" id="QGNW01000030">
    <property type="protein sequence ID" value="RVX11689.1"/>
    <property type="molecule type" value="Genomic_DNA"/>
</dbReference>
<evidence type="ECO:0000313" key="2">
    <source>
        <dbReference type="Proteomes" id="UP000288805"/>
    </source>
</evidence>
<comment type="caution">
    <text evidence="1">The sequence shown here is derived from an EMBL/GenBank/DDBJ whole genome shotgun (WGS) entry which is preliminary data.</text>
</comment>
<evidence type="ECO:0000313" key="1">
    <source>
        <dbReference type="EMBL" id="RVX11689.1"/>
    </source>
</evidence>
<organism evidence="1 2">
    <name type="scientific">Vitis vinifera</name>
    <name type="common">Grape</name>
    <dbReference type="NCBI Taxonomy" id="29760"/>
    <lineage>
        <taxon>Eukaryota</taxon>
        <taxon>Viridiplantae</taxon>
        <taxon>Streptophyta</taxon>
        <taxon>Embryophyta</taxon>
        <taxon>Tracheophyta</taxon>
        <taxon>Spermatophyta</taxon>
        <taxon>Magnoliopsida</taxon>
        <taxon>eudicotyledons</taxon>
        <taxon>Gunneridae</taxon>
        <taxon>Pentapetalae</taxon>
        <taxon>rosids</taxon>
        <taxon>Vitales</taxon>
        <taxon>Vitaceae</taxon>
        <taxon>Viteae</taxon>
        <taxon>Vitis</taxon>
    </lineage>
</organism>
<gene>
    <name evidence="1" type="ORF">CK203_015912</name>
</gene>
<name>A0A438JRX0_VITVI</name>
<sequence length="63" mass="7274">MEKEGSNKKRAIPNDSRLIELLFSWSLEDISNNDLYRNQIMELVLCLIMILQLNPLRLSLGGL</sequence>
<proteinExistence type="predicted"/>
<protein>
    <submittedName>
        <fullName evidence="1">Uncharacterized protein</fullName>
    </submittedName>
</protein>
<dbReference type="AlphaFoldDB" id="A0A438JRX0"/>